<dbReference type="GO" id="GO:0005506">
    <property type="term" value="F:iron ion binding"/>
    <property type="evidence" value="ECO:0007669"/>
    <property type="project" value="InterPro"/>
</dbReference>
<protein>
    <recommendedName>
        <fullName evidence="12">Cytochrome P450</fullName>
    </recommendedName>
</protein>
<evidence type="ECO:0000256" key="7">
    <source>
        <dbReference type="ARBA" id="ARBA00023033"/>
    </source>
</evidence>
<keyword evidence="4 8" id="KW-0479">Metal-binding</keyword>
<dbReference type="AlphaFoldDB" id="A0AA36G061"/>
<evidence type="ECO:0000256" key="5">
    <source>
        <dbReference type="ARBA" id="ARBA00023002"/>
    </source>
</evidence>
<dbReference type="Gene3D" id="1.10.630.10">
    <property type="entry name" value="Cytochrome P450"/>
    <property type="match status" value="1"/>
</dbReference>
<dbReference type="PANTHER" id="PTHR24279">
    <property type="entry name" value="CYTOCHROME P450"/>
    <property type="match status" value="1"/>
</dbReference>
<evidence type="ECO:0008006" key="12">
    <source>
        <dbReference type="Google" id="ProtNLM"/>
    </source>
</evidence>
<dbReference type="PROSITE" id="PS00086">
    <property type="entry name" value="CYTOCHROME_P450"/>
    <property type="match status" value="1"/>
</dbReference>
<comment type="caution">
    <text evidence="10">The sequence shown here is derived from an EMBL/GenBank/DDBJ whole genome shotgun (WGS) entry which is preliminary data.</text>
</comment>
<organism evidence="10 11">
    <name type="scientific">Mesorhabditis spiculigera</name>
    <dbReference type="NCBI Taxonomy" id="96644"/>
    <lineage>
        <taxon>Eukaryota</taxon>
        <taxon>Metazoa</taxon>
        <taxon>Ecdysozoa</taxon>
        <taxon>Nematoda</taxon>
        <taxon>Chromadorea</taxon>
        <taxon>Rhabditida</taxon>
        <taxon>Rhabditina</taxon>
        <taxon>Rhabditomorpha</taxon>
        <taxon>Rhabditoidea</taxon>
        <taxon>Rhabditidae</taxon>
        <taxon>Mesorhabditinae</taxon>
        <taxon>Mesorhabditis</taxon>
    </lineage>
</organism>
<reference evidence="10" key="1">
    <citation type="submission" date="2023-06" db="EMBL/GenBank/DDBJ databases">
        <authorList>
            <person name="Delattre M."/>
        </authorList>
    </citation>
    <scope>NUCLEOTIDE SEQUENCE</scope>
    <source>
        <strain evidence="10">AF72</strain>
    </source>
</reference>
<gene>
    <name evidence="10" type="ORF">MSPICULIGERA_LOCUS11835</name>
</gene>
<dbReference type="PRINTS" id="PR00385">
    <property type="entry name" value="P450"/>
</dbReference>
<evidence type="ECO:0000256" key="2">
    <source>
        <dbReference type="ARBA" id="ARBA00010617"/>
    </source>
</evidence>
<keyword evidence="7 9" id="KW-0503">Monooxygenase</keyword>
<keyword evidence="3 8" id="KW-0349">Heme</keyword>
<feature type="non-terminal residue" evidence="10">
    <location>
        <position position="198"/>
    </location>
</feature>
<name>A0AA36G061_9BILA</name>
<dbReference type="InterPro" id="IPR002401">
    <property type="entry name" value="Cyt_P450_E_grp-I"/>
</dbReference>
<dbReference type="InterPro" id="IPR050479">
    <property type="entry name" value="CYP11_CYP27_families"/>
</dbReference>
<dbReference type="GO" id="GO:0004497">
    <property type="term" value="F:monooxygenase activity"/>
    <property type="evidence" value="ECO:0007669"/>
    <property type="project" value="UniProtKB-KW"/>
</dbReference>
<sequence length="198" mass="22679">MLSLFSDGLSTTAPMLVYNIYNLAANKEVQQQVRDEVNKVAKPWEALTEKNLSQLPFLKACIKETFRLYPIGTEISRISQQELTLGGYKIPAGTPIDINTNVLMRSERFFSKPDEFRPERWLRSEGKSSHSHPFAFLPFGFGPRMCAGRRFAEQDLQVVLARLIAAFSIEHLYSPVKQVYETLLLPEGNCHFKFTKIY</sequence>
<evidence type="ECO:0000256" key="4">
    <source>
        <dbReference type="ARBA" id="ARBA00022723"/>
    </source>
</evidence>
<keyword evidence="6 8" id="KW-0408">Iron</keyword>
<dbReference type="InterPro" id="IPR036396">
    <property type="entry name" value="Cyt_P450_sf"/>
</dbReference>
<dbReference type="SUPFAM" id="SSF48264">
    <property type="entry name" value="Cytochrome P450"/>
    <property type="match status" value="1"/>
</dbReference>
<dbReference type="Pfam" id="PF00067">
    <property type="entry name" value="p450"/>
    <property type="match status" value="1"/>
</dbReference>
<accession>A0AA36G061</accession>
<dbReference type="InterPro" id="IPR017972">
    <property type="entry name" value="Cyt_P450_CS"/>
</dbReference>
<evidence type="ECO:0000313" key="11">
    <source>
        <dbReference type="Proteomes" id="UP001177023"/>
    </source>
</evidence>
<evidence type="ECO:0000256" key="9">
    <source>
        <dbReference type="RuleBase" id="RU000461"/>
    </source>
</evidence>
<proteinExistence type="inferred from homology"/>
<evidence type="ECO:0000256" key="3">
    <source>
        <dbReference type="ARBA" id="ARBA00022617"/>
    </source>
</evidence>
<comment type="cofactor">
    <cofactor evidence="1 8">
        <name>heme</name>
        <dbReference type="ChEBI" id="CHEBI:30413"/>
    </cofactor>
</comment>
<dbReference type="GO" id="GO:0020037">
    <property type="term" value="F:heme binding"/>
    <property type="evidence" value="ECO:0007669"/>
    <property type="project" value="InterPro"/>
</dbReference>
<dbReference type="PRINTS" id="PR00463">
    <property type="entry name" value="EP450I"/>
</dbReference>
<dbReference type="Proteomes" id="UP001177023">
    <property type="component" value="Unassembled WGS sequence"/>
</dbReference>
<keyword evidence="5 9" id="KW-0560">Oxidoreductase</keyword>
<dbReference type="EMBL" id="CATQJA010002619">
    <property type="protein sequence ID" value="CAJ0573477.1"/>
    <property type="molecule type" value="Genomic_DNA"/>
</dbReference>
<comment type="similarity">
    <text evidence="2 9">Belongs to the cytochrome P450 family.</text>
</comment>
<keyword evidence="11" id="KW-1185">Reference proteome</keyword>
<feature type="binding site" description="axial binding residue" evidence="8">
    <location>
        <position position="146"/>
    </location>
    <ligand>
        <name>heme</name>
        <dbReference type="ChEBI" id="CHEBI:30413"/>
    </ligand>
    <ligandPart>
        <name>Fe</name>
        <dbReference type="ChEBI" id="CHEBI:18248"/>
    </ligandPart>
</feature>
<dbReference type="InterPro" id="IPR001128">
    <property type="entry name" value="Cyt_P450"/>
</dbReference>
<evidence type="ECO:0000256" key="6">
    <source>
        <dbReference type="ARBA" id="ARBA00023004"/>
    </source>
</evidence>
<evidence type="ECO:0000256" key="1">
    <source>
        <dbReference type="ARBA" id="ARBA00001971"/>
    </source>
</evidence>
<evidence type="ECO:0000256" key="8">
    <source>
        <dbReference type="PIRSR" id="PIRSR602401-1"/>
    </source>
</evidence>
<dbReference type="PANTHER" id="PTHR24279:SF120">
    <property type="entry name" value="CYTOCHROME P450"/>
    <property type="match status" value="1"/>
</dbReference>
<dbReference type="GO" id="GO:0016705">
    <property type="term" value="F:oxidoreductase activity, acting on paired donors, with incorporation or reduction of molecular oxygen"/>
    <property type="evidence" value="ECO:0007669"/>
    <property type="project" value="InterPro"/>
</dbReference>
<evidence type="ECO:0000313" key="10">
    <source>
        <dbReference type="EMBL" id="CAJ0573477.1"/>
    </source>
</evidence>